<name>A0A1H1AYD8_9BURK</name>
<keyword evidence="16" id="KW-1185">Reference proteome</keyword>
<evidence type="ECO:0000256" key="2">
    <source>
        <dbReference type="ARBA" id="ARBA00009810"/>
    </source>
</evidence>
<evidence type="ECO:0000256" key="6">
    <source>
        <dbReference type="ARBA" id="ARBA00023077"/>
    </source>
</evidence>
<dbReference type="InterPro" id="IPR039426">
    <property type="entry name" value="TonB-dep_rcpt-like"/>
</dbReference>
<sequence>MKQRALALAIKRIIWAELALSAAIAVPAFAQSQPAATGTATASTTAESTPAAAAAAVPGSGAAATSSADSGATTTGKGNVQQLKKFEVTGSLIRQSDKTGFNSVQTITAKDISNSGYTNVSDYLRGTSANSASSWSEGQSSNFAAGGAGLALRGLSEKYTLVLVDGQRVAPYAFASNGTDTFFDLNTLPLNIIDRVEIVKTGAVSQYGSDAIAGVVNIITKHDYQGLQLDGSYGGATQGGEGTTQFSVLGGFGDLNSDRFNVTAAASYYHSNGFTLADRDTTQNQDFTNKAGGLSLLAPSFWQTANGPQALIGGCPSGGSVRDASTNYYTQTAGTVCGANTAESTSISPLVDRLSAKVHADFKIDDRTTAFADLWESNNTTTMNNGVQTVGNAPSTLIWNPATKTLSDFNINVPAGALYNPFGAATPLIYSFPYATSDTTYSNFWRASTGLKGSFTAPNGDWDWAASYSHSQSTVDNTYNNVLNAAALANIYQGNVYNFANPSSTPNGLNGLFMQATNEGISKLDTLDATLSTPTLFKIPTGDVGLGLGAQFLHESEFIGQGAEFTSGEVANPLLQSVSGERNVAAIYYQIDIPIIRNLTFSQSGRYDHYSDFGGAFSPRYALRYQPVSALTMYGSFNRGFRAPTFVENTASTNVGLQQNGNNLVNTVSEGNPNLQPERTKNYNLGFELSPTRTTDVGFDWYKIRVTNVIGQANLPTVIEQNNPSQVVRNPDGSIAYVNLPYENLGYLDTDGFEGTLRQSLKTTVGTFTLSADWAYVNHFKIGLPGQSPINSAGNNLAIEQPFGGSFPRWKGNTELSWAYNKWTTSLTWQYTGPYSQAIVGDGSQSVASYSQFNLYATYTGIKHWTIYAGINNIFNKAPPFDAVWQNGLDQTGYDQSLYNYYGRYAQIGATYKF</sequence>
<keyword evidence="12" id="KW-0732">Signal</keyword>
<dbReference type="Proteomes" id="UP000183487">
    <property type="component" value="Unassembled WGS sequence"/>
</dbReference>
<evidence type="ECO:0000256" key="9">
    <source>
        <dbReference type="ARBA" id="ARBA00023237"/>
    </source>
</evidence>
<evidence type="ECO:0000256" key="11">
    <source>
        <dbReference type="RuleBase" id="RU003357"/>
    </source>
</evidence>
<evidence type="ECO:0000256" key="7">
    <source>
        <dbReference type="ARBA" id="ARBA00023136"/>
    </source>
</evidence>
<keyword evidence="9 10" id="KW-0998">Cell outer membrane</keyword>
<reference evidence="16" key="1">
    <citation type="submission" date="2016-10" db="EMBL/GenBank/DDBJ databases">
        <authorList>
            <person name="Varghese N."/>
        </authorList>
    </citation>
    <scope>NUCLEOTIDE SEQUENCE [LARGE SCALE GENOMIC DNA]</scope>
    <source>
        <strain evidence="16">GAS106B</strain>
    </source>
</reference>
<evidence type="ECO:0000256" key="4">
    <source>
        <dbReference type="ARBA" id="ARBA00022452"/>
    </source>
</evidence>
<evidence type="ECO:0000256" key="10">
    <source>
        <dbReference type="PROSITE-ProRule" id="PRU01360"/>
    </source>
</evidence>
<dbReference type="Pfam" id="PF07715">
    <property type="entry name" value="Plug"/>
    <property type="match status" value="1"/>
</dbReference>
<evidence type="ECO:0000313" key="15">
    <source>
        <dbReference type="EMBL" id="SDQ44715.1"/>
    </source>
</evidence>
<feature type="chain" id="PRO_5010168920" evidence="12">
    <location>
        <begin position="31"/>
        <end position="914"/>
    </location>
</feature>
<organism evidence="15 16">
    <name type="scientific">Paraburkholderia fungorum</name>
    <dbReference type="NCBI Taxonomy" id="134537"/>
    <lineage>
        <taxon>Bacteria</taxon>
        <taxon>Pseudomonadati</taxon>
        <taxon>Pseudomonadota</taxon>
        <taxon>Betaproteobacteria</taxon>
        <taxon>Burkholderiales</taxon>
        <taxon>Burkholderiaceae</taxon>
        <taxon>Paraburkholderia</taxon>
    </lineage>
</organism>
<dbReference type="PANTHER" id="PTHR47234">
    <property type="match status" value="1"/>
</dbReference>
<dbReference type="InterPro" id="IPR012910">
    <property type="entry name" value="Plug_dom"/>
</dbReference>
<evidence type="ECO:0000256" key="1">
    <source>
        <dbReference type="ARBA" id="ARBA00004571"/>
    </source>
</evidence>
<keyword evidence="5 10" id="KW-0812">Transmembrane</keyword>
<dbReference type="AlphaFoldDB" id="A0A1H1AYD8"/>
<evidence type="ECO:0000259" key="14">
    <source>
        <dbReference type="Pfam" id="PF07715"/>
    </source>
</evidence>
<dbReference type="RefSeq" id="WP_074763632.1">
    <property type="nucleotide sequence ID" value="NZ_FNKP01000001.1"/>
</dbReference>
<protein>
    <submittedName>
        <fullName evidence="15">Iron complex outermembrane recepter protein</fullName>
    </submittedName>
</protein>
<keyword evidence="4 10" id="KW-1134">Transmembrane beta strand</keyword>
<evidence type="ECO:0000256" key="5">
    <source>
        <dbReference type="ARBA" id="ARBA00022692"/>
    </source>
</evidence>
<comment type="similarity">
    <text evidence="2 10 11">Belongs to the TonB-dependent receptor family.</text>
</comment>
<evidence type="ECO:0000256" key="3">
    <source>
        <dbReference type="ARBA" id="ARBA00022448"/>
    </source>
</evidence>
<dbReference type="GO" id="GO:0009279">
    <property type="term" value="C:cell outer membrane"/>
    <property type="evidence" value="ECO:0007669"/>
    <property type="project" value="UniProtKB-SubCell"/>
</dbReference>
<dbReference type="Pfam" id="PF00593">
    <property type="entry name" value="TonB_dep_Rec_b-barrel"/>
    <property type="match status" value="1"/>
</dbReference>
<dbReference type="Gene3D" id="2.40.170.20">
    <property type="entry name" value="TonB-dependent receptor, beta-barrel domain"/>
    <property type="match status" value="1"/>
</dbReference>
<feature type="signal peptide" evidence="12">
    <location>
        <begin position="1"/>
        <end position="30"/>
    </location>
</feature>
<dbReference type="InterPro" id="IPR036942">
    <property type="entry name" value="Beta-barrel_TonB_sf"/>
</dbReference>
<dbReference type="SUPFAM" id="SSF56935">
    <property type="entry name" value="Porins"/>
    <property type="match status" value="1"/>
</dbReference>
<evidence type="ECO:0000256" key="8">
    <source>
        <dbReference type="ARBA" id="ARBA00023170"/>
    </source>
</evidence>
<evidence type="ECO:0000259" key="13">
    <source>
        <dbReference type="Pfam" id="PF00593"/>
    </source>
</evidence>
<dbReference type="OrthoDB" id="8530571at2"/>
<keyword evidence="6 11" id="KW-0798">TonB box</keyword>
<dbReference type="Gene3D" id="2.170.130.10">
    <property type="entry name" value="TonB-dependent receptor, plug domain"/>
    <property type="match status" value="1"/>
</dbReference>
<keyword evidence="3 10" id="KW-0813">Transport</keyword>
<dbReference type="InterPro" id="IPR037066">
    <property type="entry name" value="Plug_dom_sf"/>
</dbReference>
<dbReference type="EMBL" id="FNKP01000001">
    <property type="protein sequence ID" value="SDQ44715.1"/>
    <property type="molecule type" value="Genomic_DNA"/>
</dbReference>
<keyword evidence="7 10" id="KW-0472">Membrane</keyword>
<accession>A0A1H1AYD8</accession>
<evidence type="ECO:0000313" key="16">
    <source>
        <dbReference type="Proteomes" id="UP000183487"/>
    </source>
</evidence>
<dbReference type="CDD" id="cd01347">
    <property type="entry name" value="ligand_gated_channel"/>
    <property type="match status" value="1"/>
</dbReference>
<proteinExistence type="inferred from homology"/>
<dbReference type="InterPro" id="IPR000531">
    <property type="entry name" value="Beta-barrel_TonB"/>
</dbReference>
<keyword evidence="8" id="KW-0675">Receptor</keyword>
<dbReference type="PANTHER" id="PTHR47234:SF2">
    <property type="entry name" value="TONB-DEPENDENT RECEPTOR"/>
    <property type="match status" value="1"/>
</dbReference>
<gene>
    <name evidence="15" type="ORF">SAMN05443245_1410</name>
</gene>
<comment type="subcellular location">
    <subcellularLocation>
        <location evidence="1 10">Cell outer membrane</location>
        <topology evidence="1 10">Multi-pass membrane protein</topology>
    </subcellularLocation>
</comment>
<feature type="domain" description="TonB-dependent receptor plug" evidence="14">
    <location>
        <begin position="102"/>
        <end position="215"/>
    </location>
</feature>
<feature type="domain" description="TonB-dependent receptor-like beta-barrel" evidence="13">
    <location>
        <begin position="405"/>
        <end position="874"/>
    </location>
</feature>
<dbReference type="PROSITE" id="PS52016">
    <property type="entry name" value="TONB_DEPENDENT_REC_3"/>
    <property type="match status" value="1"/>
</dbReference>
<evidence type="ECO:0000256" key="12">
    <source>
        <dbReference type="SAM" id="SignalP"/>
    </source>
</evidence>